<gene>
    <name evidence="2" type="ORF">GRI62_00490</name>
</gene>
<comment type="caution">
    <text evidence="2">The sequence shown here is derived from an EMBL/GenBank/DDBJ whole genome shotgun (WGS) entry which is preliminary data.</text>
</comment>
<dbReference type="EMBL" id="WTYH01000001">
    <property type="protein sequence ID" value="MXO92083.1"/>
    <property type="molecule type" value="Genomic_DNA"/>
</dbReference>
<evidence type="ECO:0000313" key="2">
    <source>
        <dbReference type="EMBL" id="MXO92083.1"/>
    </source>
</evidence>
<name>A0A844ZVL1_9SPHN</name>
<accession>A0A844ZVL1</accession>
<organism evidence="2 3">
    <name type="scientific">Aurantiacibacter arachoides</name>
    <dbReference type="NCBI Taxonomy" id="1850444"/>
    <lineage>
        <taxon>Bacteria</taxon>
        <taxon>Pseudomonadati</taxon>
        <taxon>Pseudomonadota</taxon>
        <taxon>Alphaproteobacteria</taxon>
        <taxon>Sphingomonadales</taxon>
        <taxon>Erythrobacteraceae</taxon>
        <taxon>Aurantiacibacter</taxon>
    </lineage>
</organism>
<feature type="region of interest" description="Disordered" evidence="1">
    <location>
        <begin position="1"/>
        <end position="71"/>
    </location>
</feature>
<dbReference type="Proteomes" id="UP000460626">
    <property type="component" value="Unassembled WGS sequence"/>
</dbReference>
<proteinExistence type="predicted"/>
<keyword evidence="3" id="KW-1185">Reference proteome</keyword>
<evidence type="ECO:0000256" key="1">
    <source>
        <dbReference type="SAM" id="MobiDB-lite"/>
    </source>
</evidence>
<dbReference type="RefSeq" id="WP_131451480.1">
    <property type="nucleotide sequence ID" value="NZ_BMJK01000001.1"/>
</dbReference>
<dbReference type="AlphaFoldDB" id="A0A844ZVL1"/>
<evidence type="ECO:0000313" key="3">
    <source>
        <dbReference type="Proteomes" id="UP000460626"/>
    </source>
</evidence>
<feature type="compositionally biased region" description="Basic and acidic residues" evidence="1">
    <location>
        <begin position="28"/>
        <end position="47"/>
    </location>
</feature>
<protein>
    <submittedName>
        <fullName evidence="2">Uncharacterized protein</fullName>
    </submittedName>
</protein>
<sequence>MGEYEPEDSRVVTHSTKPDAAGLTPTGAKEDAVRDEAIRRKKDEAAKGEPLTEEEQPGVGYGDRSKEAGEA</sequence>
<reference evidence="2 3" key="1">
    <citation type="submission" date="2019-12" db="EMBL/GenBank/DDBJ databases">
        <title>Genomic-based taxomic classification of the family Erythrobacteraceae.</title>
        <authorList>
            <person name="Xu L."/>
        </authorList>
    </citation>
    <scope>NUCLEOTIDE SEQUENCE [LARGE SCALE GENOMIC DNA]</scope>
    <source>
        <strain evidence="2 3">RC4-10-4</strain>
    </source>
</reference>
<dbReference type="OrthoDB" id="7410755at2"/>